<proteinExistence type="predicted"/>
<organism evidence="1 2">
    <name type="scientific">Saccharibacillus sacchari</name>
    <dbReference type="NCBI Taxonomy" id="456493"/>
    <lineage>
        <taxon>Bacteria</taxon>
        <taxon>Bacillati</taxon>
        <taxon>Bacillota</taxon>
        <taxon>Bacilli</taxon>
        <taxon>Bacillales</taxon>
        <taxon>Paenibacillaceae</taxon>
        <taxon>Saccharibacillus</taxon>
    </lineage>
</organism>
<sequence length="285" mass="31362">MTGKERYDRIPIPDRLDDVMQDAQKRAATRTRRFSSASRLAVAAAACVVLLLVVNVPAVSHAMTNIPVVGKIVQVLQFGGGGERTDGVAVDTAVVEENTLRIGFGSDGQATTKVPSYTVKQKDAPNRLIFTFNGTREFDYDKVEQDLRGLSLVKDVYRNVILDDSAMRFVVELKNGVTHTITEFREPAGLELKLTQGAAEKPYAVYGLRSEEMPMGESLAMLEELYGNEDLSFVKVASGEYVAVIGEYRTQEEAEAKLREVEEKAGIGVGESEFGVESWMSDERP</sequence>
<name>A0ACC6PCG3_9BACL</name>
<dbReference type="EMBL" id="JBBKAR010000033">
    <property type="protein sequence ID" value="MEJ8304473.1"/>
    <property type="molecule type" value="Genomic_DNA"/>
</dbReference>
<dbReference type="Proteomes" id="UP001380953">
    <property type="component" value="Unassembled WGS sequence"/>
</dbReference>
<evidence type="ECO:0000313" key="1">
    <source>
        <dbReference type="EMBL" id="MEJ8304473.1"/>
    </source>
</evidence>
<keyword evidence="2" id="KW-1185">Reference proteome</keyword>
<gene>
    <name evidence="1" type="ORF">WKI47_11265</name>
</gene>
<accession>A0ACC6PCG3</accession>
<comment type="caution">
    <text evidence="1">The sequence shown here is derived from an EMBL/GenBank/DDBJ whole genome shotgun (WGS) entry which is preliminary data.</text>
</comment>
<protein>
    <submittedName>
        <fullName evidence="1">Uncharacterized protein</fullName>
    </submittedName>
</protein>
<reference evidence="1" key="1">
    <citation type="submission" date="2024-03" db="EMBL/GenBank/DDBJ databases">
        <title>Whole genome sequecning of epiphytes from Marcgravia umbellata leaves.</title>
        <authorList>
            <person name="Kumar G."/>
            <person name="Savka M.A."/>
        </authorList>
    </citation>
    <scope>NUCLEOTIDE SEQUENCE</scope>
    <source>
        <strain evidence="1">RIT_BL5</strain>
    </source>
</reference>
<evidence type="ECO:0000313" key="2">
    <source>
        <dbReference type="Proteomes" id="UP001380953"/>
    </source>
</evidence>